<dbReference type="EMBL" id="JAGGJQ010000007">
    <property type="protein sequence ID" value="MBP1840499.1"/>
    <property type="molecule type" value="Genomic_DNA"/>
</dbReference>
<dbReference type="InterPro" id="IPR011704">
    <property type="entry name" value="ATPase_dyneun-rel_AAA"/>
</dbReference>
<keyword evidence="2" id="KW-0378">Hydrolase</keyword>
<dbReference type="PANTHER" id="PTHR37291:SF1">
    <property type="entry name" value="TYPE IV METHYL-DIRECTED RESTRICTION ENZYME ECOKMCRB SUBUNIT"/>
    <property type="match status" value="1"/>
</dbReference>
<feature type="domain" description="ATPase dynein-related AAA" evidence="1">
    <location>
        <begin position="761"/>
        <end position="837"/>
    </location>
</feature>
<keyword evidence="2" id="KW-0540">Nuclease</keyword>
<dbReference type="RefSeq" id="WP_057779825.1">
    <property type="nucleotide sequence ID" value="NZ_JAGGJQ010000007.1"/>
</dbReference>
<dbReference type="OrthoDB" id="9781481at2"/>
<reference evidence="2" key="1">
    <citation type="submission" date="2021-03" db="EMBL/GenBank/DDBJ databases">
        <title>Genomic Encyclopedia of Type Strains, Phase IV (KMG-IV): sequencing the most valuable type-strain genomes for metagenomic binning, comparative biology and taxonomic classification.</title>
        <authorList>
            <person name="Goeker M."/>
        </authorList>
    </citation>
    <scope>NUCLEOTIDE SEQUENCE</scope>
    <source>
        <strain evidence="2">DSM 15523</strain>
        <strain evidence="3 5">DSM 16476</strain>
    </source>
</reference>
<evidence type="ECO:0000313" key="2">
    <source>
        <dbReference type="EMBL" id="MBP1840499.1"/>
    </source>
</evidence>
<dbReference type="InterPro" id="IPR027417">
    <property type="entry name" value="P-loop_NTPase"/>
</dbReference>
<dbReference type="SUPFAM" id="SSF52540">
    <property type="entry name" value="P-loop containing nucleoside triphosphate hydrolases"/>
    <property type="match status" value="1"/>
</dbReference>
<dbReference type="PANTHER" id="PTHR37291">
    <property type="entry name" value="5-METHYLCYTOSINE-SPECIFIC RESTRICTION ENZYME B"/>
    <property type="match status" value="1"/>
</dbReference>
<dbReference type="EMBL" id="JAUSUU010000007">
    <property type="protein sequence ID" value="MDQ0336088.1"/>
    <property type="molecule type" value="Genomic_DNA"/>
</dbReference>
<protein>
    <submittedName>
        <fullName evidence="2">5-methylcytosine-specific restriction endonuclease McrBC GTP-binding regulatory subunit McrB/predicted Mrr-cat superfamily restriction endonuclease</fullName>
    </submittedName>
</protein>
<keyword evidence="2" id="KW-0255">Endonuclease</keyword>
<evidence type="ECO:0000259" key="1">
    <source>
        <dbReference type="Pfam" id="PF07728"/>
    </source>
</evidence>
<dbReference type="AlphaFoldDB" id="A0A9X1CCU2"/>
<gene>
    <name evidence="2" type="ORF">J2Z56_002429</name>
    <name evidence="3" type="ORF">J2Z57_002540</name>
</gene>
<dbReference type="GO" id="GO:0016887">
    <property type="term" value="F:ATP hydrolysis activity"/>
    <property type="evidence" value="ECO:0007669"/>
    <property type="project" value="InterPro"/>
</dbReference>
<dbReference type="Pfam" id="PF07728">
    <property type="entry name" value="AAA_5"/>
    <property type="match status" value="1"/>
</dbReference>
<dbReference type="InterPro" id="IPR052934">
    <property type="entry name" value="Methyl-DNA_Rec/Restrict_Enz"/>
</dbReference>
<evidence type="ECO:0000313" key="4">
    <source>
        <dbReference type="Proteomes" id="UP001138672"/>
    </source>
</evidence>
<organism evidence="2 4">
    <name type="scientific">Formosa algae</name>
    <dbReference type="NCBI Taxonomy" id="225843"/>
    <lineage>
        <taxon>Bacteria</taxon>
        <taxon>Pseudomonadati</taxon>
        <taxon>Bacteroidota</taxon>
        <taxon>Flavobacteriia</taxon>
        <taxon>Flavobacteriales</taxon>
        <taxon>Flavobacteriaceae</taxon>
        <taxon>Formosa</taxon>
    </lineage>
</organism>
<dbReference type="Gene3D" id="3.40.50.300">
    <property type="entry name" value="P-loop containing nucleotide triphosphate hydrolases"/>
    <property type="match status" value="1"/>
</dbReference>
<accession>A0A9X1CCU2</accession>
<evidence type="ECO:0000313" key="5">
    <source>
        <dbReference type="Proteomes" id="UP001231587"/>
    </source>
</evidence>
<dbReference type="GO" id="GO:0004519">
    <property type="term" value="F:endonuclease activity"/>
    <property type="evidence" value="ECO:0007669"/>
    <property type="project" value="UniProtKB-KW"/>
</dbReference>
<name>A0A9X1CCU2_9FLAO</name>
<sequence length="969" mass="111547">MNTALYTLKVDFLANWPIEKLEQMTLEEYTNLDKTSFCYWVEAITSDLGSIWGGSSYKFGIFKRRDLESVNYDDKRKSDGDYAWYGKYGDTKEDAFTTIKTIIIKIAKAIQFGNLKAIDAIDLGHAYKWKIAFLYGEYNCLNVFKLDALRVIASNQNINYTNKTPVSEFHQSILALKPKETDYFIYVHDLWKQYEMRLINVKKDFAKWLNINTFESYRAYFGNSTLSIEERLDEINTYFEDIDFFLVDPKKINDLVSTILFLLSKKERSKNPDFVAYDSKHSNGIPKAILGKNNYIKFLKEQYDYTPPNYWLYAPGNNAEHWDAFYKNGIMALGWDEIGDLTQYSSRDAIKEALINSYGGDTDKRNDVTANDDLANKIKIGDVIISKNGRNVLLGYGTVSSNYFFDDHREGYKHCRKVDWKLKGRWEVSHNMITKTLTDITTYNSESSNHEFYYQYLMSTMNEEKTERSALPVIKFPLNQIFYGPPGTGKTYNTINTAIAIANPEFDVNQDRTILKNEYNRLVQDGQVMFTTFHQSMSYEDFVEGIKPVLNQNDKNIAYEIQEGVFKIISNRAKGVQGDIKSGSVNVDFRNCNYFKMSIGGKNRKDVHDWCIANNKVGLGYGENNDLSSLRSKDWNTYKKDFIAKFPDLAEQTTYSITATHRFINTMKKGDVVLVSLGNHIIDAIGVIKGDYEYVESSDIKYHQFRDVEWIATGVDANPSVFVEKGISQQTIYQFDNDDIKIYYLESLLSNKTKPSNHLNYVLIIDEINRGNVSGIFGELITLLESDKRKGNKESLSLTLPYSKESFSVPKNLFIIGTMNTADKSVEALDSALRRRFEFKEMAPRPDLLDGVTVDGIDLKELMNNINSRIEKLIDKDHCIGHSYFLKVKDLEGLKSCFRNNVIPLLEEYFYGDFGKLGLVLGGSFVEKVPTSNFSFSSFNDYDGDVISDLKERPIYIIRDEQFWDFKAI</sequence>
<proteinExistence type="predicted"/>
<dbReference type="Proteomes" id="UP001231587">
    <property type="component" value="Unassembled WGS sequence"/>
</dbReference>
<evidence type="ECO:0000313" key="3">
    <source>
        <dbReference type="EMBL" id="MDQ0336088.1"/>
    </source>
</evidence>
<keyword evidence="5" id="KW-1185">Reference proteome</keyword>
<dbReference type="GO" id="GO:0005524">
    <property type="term" value="F:ATP binding"/>
    <property type="evidence" value="ECO:0007669"/>
    <property type="project" value="InterPro"/>
</dbReference>
<dbReference type="Proteomes" id="UP001138672">
    <property type="component" value="Unassembled WGS sequence"/>
</dbReference>
<comment type="caution">
    <text evidence="2">The sequence shown here is derived from an EMBL/GenBank/DDBJ whole genome shotgun (WGS) entry which is preliminary data.</text>
</comment>